<dbReference type="Gene3D" id="3.40.350.10">
    <property type="entry name" value="Creatinase/prolidase N-terminal domain"/>
    <property type="match status" value="1"/>
</dbReference>
<dbReference type="InterPro" id="IPR000994">
    <property type="entry name" value="Pept_M24"/>
</dbReference>
<dbReference type="SUPFAM" id="SSF55920">
    <property type="entry name" value="Creatinase/aminopeptidase"/>
    <property type="match status" value="1"/>
</dbReference>
<evidence type="ECO:0000313" key="9">
    <source>
        <dbReference type="Proteomes" id="UP000027822"/>
    </source>
</evidence>
<dbReference type="CDD" id="cd01092">
    <property type="entry name" value="APP-like"/>
    <property type="match status" value="1"/>
</dbReference>
<protein>
    <submittedName>
        <fullName evidence="8">Metallopeptidase</fullName>
    </submittedName>
</protein>
<dbReference type="OrthoDB" id="9806388at2"/>
<evidence type="ECO:0000256" key="5">
    <source>
        <dbReference type="ARBA" id="ARBA00023211"/>
    </source>
</evidence>
<dbReference type="PRINTS" id="PR00599">
    <property type="entry name" value="MAPEPTIDASE"/>
</dbReference>
<reference evidence="8 9" key="1">
    <citation type="submission" date="2014-06" db="EMBL/GenBank/DDBJ databases">
        <title>Draft genome sequence of Bacillus manliponensis JCM 15802 (MCCC 1A00708).</title>
        <authorList>
            <person name="Lai Q."/>
            <person name="Liu Y."/>
            <person name="Shao Z."/>
        </authorList>
    </citation>
    <scope>NUCLEOTIDE SEQUENCE [LARGE SCALE GENOMIC DNA]</scope>
    <source>
        <strain evidence="8 9">JCM 15802</strain>
    </source>
</reference>
<proteinExistence type="inferred from homology"/>
<sequence length="365" mass="41072">MNSRLEKLMQWLREQNMEAAFITSTENVFYMTNFHCEPHERLLGLFVFPEKEPMLICPKMEEGQARTAGWTHEIIGFTDTDRPWDMIAKAIEKRGIDAKTVAIEKEHLNVERYEELTKLFANATFRAAEEKVRELRLIKDAKELSILREAAAMADYAIEVGVSAIQENRSELEVLATIEHELKKKGIHKMSFDTMVLTGANSALPHGIPGANKMQRGDFVLFDLGVIIDGYCSDITRTVAFGDISEKQKHIYNTVLAGQLQAIEACKPGVTLGEIDRAARSVIEDAGYGDFFPHRLGHGLGISVHEYPDVKEGNNTPLREGMVFTIEPGIYVPNIGGVRIEDDIYVTENGVEILTKFPKELQFVK</sequence>
<dbReference type="PROSITE" id="PS00491">
    <property type="entry name" value="PROLINE_PEPTIDASE"/>
    <property type="match status" value="1"/>
</dbReference>
<dbReference type="SUPFAM" id="SSF53092">
    <property type="entry name" value="Creatinase/prolidase N-terminal domain"/>
    <property type="match status" value="1"/>
</dbReference>
<evidence type="ECO:0000259" key="7">
    <source>
        <dbReference type="Pfam" id="PF01321"/>
    </source>
</evidence>
<evidence type="ECO:0000256" key="4">
    <source>
        <dbReference type="ARBA" id="ARBA00022801"/>
    </source>
</evidence>
<dbReference type="InterPro" id="IPR050659">
    <property type="entry name" value="Peptidase_M24B"/>
</dbReference>
<evidence type="ECO:0000256" key="1">
    <source>
        <dbReference type="ARBA" id="ARBA00001936"/>
    </source>
</evidence>
<dbReference type="eggNOG" id="COG0006">
    <property type="taxonomic scope" value="Bacteria"/>
</dbReference>
<dbReference type="InterPro" id="IPR000587">
    <property type="entry name" value="Creatinase_N"/>
</dbReference>
<comment type="cofactor">
    <cofactor evidence="1">
        <name>Mn(2+)</name>
        <dbReference type="ChEBI" id="CHEBI:29035"/>
    </cofactor>
</comment>
<comment type="similarity">
    <text evidence="2">Belongs to the peptidase M24B family.</text>
</comment>
<name>A0A073JXE4_9BACI</name>
<dbReference type="Pfam" id="PF01321">
    <property type="entry name" value="Creatinase_N"/>
    <property type="match status" value="1"/>
</dbReference>
<comment type="caution">
    <text evidence="8">The sequence shown here is derived from an EMBL/GenBank/DDBJ whole genome shotgun (WGS) entry which is preliminary data.</text>
</comment>
<keyword evidence="5" id="KW-0464">Manganese</keyword>
<dbReference type="InterPro" id="IPR036005">
    <property type="entry name" value="Creatinase/aminopeptidase-like"/>
</dbReference>
<keyword evidence="9" id="KW-1185">Reference proteome</keyword>
<accession>A0A073JXE4</accession>
<evidence type="ECO:0000259" key="6">
    <source>
        <dbReference type="Pfam" id="PF00557"/>
    </source>
</evidence>
<dbReference type="FunFam" id="3.90.230.10:FF:000014">
    <property type="entry name" value="Aminopeptidase P family protein"/>
    <property type="match status" value="1"/>
</dbReference>
<feature type="domain" description="Peptidase M24" evidence="6">
    <location>
        <begin position="147"/>
        <end position="348"/>
    </location>
</feature>
<feature type="domain" description="Creatinase N-terminal" evidence="7">
    <location>
        <begin position="4"/>
        <end position="138"/>
    </location>
</feature>
<dbReference type="EMBL" id="JOTN01000010">
    <property type="protein sequence ID" value="KEK18925.1"/>
    <property type="molecule type" value="Genomic_DNA"/>
</dbReference>
<organism evidence="8 9">
    <name type="scientific">Bacillus manliponensis</name>
    <dbReference type="NCBI Taxonomy" id="574376"/>
    <lineage>
        <taxon>Bacteria</taxon>
        <taxon>Bacillati</taxon>
        <taxon>Bacillota</taxon>
        <taxon>Bacilli</taxon>
        <taxon>Bacillales</taxon>
        <taxon>Bacillaceae</taxon>
        <taxon>Bacillus</taxon>
        <taxon>Bacillus cereus group</taxon>
    </lineage>
</organism>
<dbReference type="STRING" id="574376.BAMA_02295"/>
<gene>
    <name evidence="8" type="ORF">BAMA_02295</name>
</gene>
<dbReference type="GO" id="GO:0008235">
    <property type="term" value="F:metalloexopeptidase activity"/>
    <property type="evidence" value="ECO:0007669"/>
    <property type="project" value="UniProtKB-ARBA"/>
</dbReference>
<keyword evidence="4" id="KW-0378">Hydrolase</keyword>
<dbReference type="PANTHER" id="PTHR46112:SF10">
    <property type="entry name" value="DIPEPTIDASE YKVY-RELATED"/>
    <property type="match status" value="1"/>
</dbReference>
<evidence type="ECO:0000256" key="2">
    <source>
        <dbReference type="ARBA" id="ARBA00008766"/>
    </source>
</evidence>
<dbReference type="InterPro" id="IPR001131">
    <property type="entry name" value="Peptidase_M24B_aminopep-P_CS"/>
</dbReference>
<dbReference type="RefSeq" id="WP_034639681.1">
    <property type="nucleotide sequence ID" value="NZ_CBCSJC010000009.1"/>
</dbReference>
<dbReference type="Gene3D" id="3.90.230.10">
    <property type="entry name" value="Creatinase/methionine aminopeptidase superfamily"/>
    <property type="match status" value="1"/>
</dbReference>
<dbReference type="GO" id="GO:0046872">
    <property type="term" value="F:metal ion binding"/>
    <property type="evidence" value="ECO:0007669"/>
    <property type="project" value="UniProtKB-KW"/>
</dbReference>
<dbReference type="InterPro" id="IPR029149">
    <property type="entry name" value="Creatin/AminoP/Spt16_N"/>
</dbReference>
<dbReference type="Pfam" id="PF00557">
    <property type="entry name" value="Peptidase_M24"/>
    <property type="match status" value="1"/>
</dbReference>
<dbReference type="Proteomes" id="UP000027822">
    <property type="component" value="Unassembled WGS sequence"/>
</dbReference>
<dbReference type="InterPro" id="IPR001714">
    <property type="entry name" value="Pept_M24_MAP"/>
</dbReference>
<dbReference type="GO" id="GO:0004177">
    <property type="term" value="F:aminopeptidase activity"/>
    <property type="evidence" value="ECO:0007669"/>
    <property type="project" value="UniProtKB-ARBA"/>
</dbReference>
<dbReference type="PANTHER" id="PTHR46112">
    <property type="entry name" value="AMINOPEPTIDASE"/>
    <property type="match status" value="1"/>
</dbReference>
<keyword evidence="3" id="KW-0479">Metal-binding</keyword>
<dbReference type="AlphaFoldDB" id="A0A073JXE4"/>
<evidence type="ECO:0000256" key="3">
    <source>
        <dbReference type="ARBA" id="ARBA00022723"/>
    </source>
</evidence>
<evidence type="ECO:0000313" key="8">
    <source>
        <dbReference type="EMBL" id="KEK18925.1"/>
    </source>
</evidence>